<evidence type="ECO:0000259" key="1">
    <source>
        <dbReference type="Pfam" id="PF04167"/>
    </source>
</evidence>
<keyword evidence="3" id="KW-1185">Reference proteome</keyword>
<evidence type="ECO:0000313" key="3">
    <source>
        <dbReference type="Proteomes" id="UP000286268"/>
    </source>
</evidence>
<dbReference type="RefSeq" id="WP_128214541.1">
    <property type="nucleotide sequence ID" value="NZ_CP025746.1"/>
</dbReference>
<dbReference type="PANTHER" id="PTHR41271:SF1">
    <property type="entry name" value="DUF402 DOMAIN-CONTAINING PROTEIN"/>
    <property type="match status" value="1"/>
</dbReference>
<dbReference type="Pfam" id="PF04167">
    <property type="entry name" value="DUF402"/>
    <property type="match status" value="1"/>
</dbReference>
<dbReference type="InterPro" id="IPR035930">
    <property type="entry name" value="FomD-like_sf"/>
</dbReference>
<dbReference type="EMBL" id="CP025746">
    <property type="protein sequence ID" value="QAA33820.1"/>
    <property type="molecule type" value="Genomic_DNA"/>
</dbReference>
<evidence type="ECO:0000313" key="2">
    <source>
        <dbReference type="EMBL" id="QAA33820.1"/>
    </source>
</evidence>
<proteinExistence type="predicted"/>
<dbReference type="OrthoDB" id="2002222at2"/>
<dbReference type="SUPFAM" id="SSF159234">
    <property type="entry name" value="FomD-like"/>
    <property type="match status" value="1"/>
</dbReference>
<dbReference type="PANTHER" id="PTHR41271">
    <property type="entry name" value="DUF402 DOMAIN-CONTAINING PROTEIN"/>
    <property type="match status" value="1"/>
</dbReference>
<protein>
    <recommendedName>
        <fullName evidence="1">DUF402 domain-containing protein</fullName>
    </recommendedName>
</protein>
<feature type="domain" description="DUF402" evidence="1">
    <location>
        <begin position="57"/>
        <end position="155"/>
    </location>
</feature>
<dbReference type="InterPro" id="IPR007295">
    <property type="entry name" value="DUF402"/>
</dbReference>
<dbReference type="Gene3D" id="2.40.380.10">
    <property type="entry name" value="FomD-like"/>
    <property type="match status" value="1"/>
</dbReference>
<accession>A0A410DXU2</accession>
<dbReference type="KEGG" id="cmah:C1I91_20515"/>
<dbReference type="AlphaFoldDB" id="A0A410DXU2"/>
<sequence length="187" mass="21964">MRRNFEQKLDYSQIRDIDFRVSFINTEEFNGYVHLASIHKVSEAIFRSVDDKRIKIMDNGYRWLQITPLNANYNLITIIDEKNQILQWEFHIIDSNDNDGNISLMFEDLILSLLVLPDGYKKVLGEQEIKEALCSNSIDFCQYDKAYREIKILEQVVSIEKLFELSKAMLDQIIGDSSEKSELKCRI</sequence>
<reference evidence="2 3" key="1">
    <citation type="submission" date="2018-01" db="EMBL/GenBank/DDBJ databases">
        <title>Genome Sequencing and Assembly of Anaerobacter polyendosporus strain CT4.</title>
        <authorList>
            <person name="Tachaapaikoon C."/>
            <person name="Sutheeworapong S."/>
            <person name="Jenjaroenpun P."/>
            <person name="Wongsurawat T."/>
            <person name="Nookeaw I."/>
            <person name="Cheawchanlertfa P."/>
            <person name="Kosugi A."/>
            <person name="Cheevadhanarak S."/>
            <person name="Ratanakhanokchai K."/>
        </authorList>
    </citation>
    <scope>NUCLEOTIDE SEQUENCE [LARGE SCALE GENOMIC DNA]</scope>
    <source>
        <strain evidence="2 3">CT4</strain>
    </source>
</reference>
<dbReference type="Proteomes" id="UP000286268">
    <property type="component" value="Chromosome"/>
</dbReference>
<gene>
    <name evidence="2" type="ORF">C1I91_20515</name>
</gene>
<name>A0A410DXU2_9CLOT</name>
<organism evidence="2 3">
    <name type="scientific">Clostridium manihotivorum</name>
    <dbReference type="NCBI Taxonomy" id="2320868"/>
    <lineage>
        <taxon>Bacteria</taxon>
        <taxon>Bacillati</taxon>
        <taxon>Bacillota</taxon>
        <taxon>Clostridia</taxon>
        <taxon>Eubacteriales</taxon>
        <taxon>Clostridiaceae</taxon>
        <taxon>Clostridium</taxon>
    </lineage>
</organism>